<feature type="domain" description="Kazal-like" evidence="6">
    <location>
        <begin position="1"/>
        <end position="47"/>
    </location>
</feature>
<dbReference type="PANTHER" id="PTHR47729:SF1">
    <property type="entry name" value="OVOMUCOID-LIKE-RELATED"/>
    <property type="match status" value="1"/>
</dbReference>
<name>A0AAE0QWV3_9TELE</name>
<evidence type="ECO:0000256" key="5">
    <source>
        <dbReference type="ARBA" id="ARBA00023157"/>
    </source>
</evidence>
<dbReference type="EMBL" id="JAUCMX010000009">
    <property type="protein sequence ID" value="KAK3535434.1"/>
    <property type="molecule type" value="Genomic_DNA"/>
</dbReference>
<dbReference type="InterPro" id="IPR051597">
    <property type="entry name" value="Bifunctional_prot_inhibitor"/>
</dbReference>
<feature type="domain" description="Kazal-like" evidence="6">
    <location>
        <begin position="66"/>
        <end position="120"/>
    </location>
</feature>
<sequence>MEAVCERYTLPMCTREYDPVCGSDEKTYPNECMLCFVNVKFNNPNVELTQHHFALAEAAAITGNGKSSEPVCERYTFPVCTRDYDPVCGSDGKTYANECMLCFVTRLNHLNTYIVRKGEC</sequence>
<comment type="subcellular location">
    <subcellularLocation>
        <location evidence="1">Secreted</location>
    </subcellularLocation>
</comment>
<dbReference type="PANTHER" id="PTHR47729">
    <property type="entry name" value="SERINE PEPTIDASE INHIBITOR, KAZAL TYPE 2, TANDEM DUPLICATE 1-RELATED"/>
    <property type="match status" value="1"/>
</dbReference>
<dbReference type="Proteomes" id="UP001274896">
    <property type="component" value="Unassembled WGS sequence"/>
</dbReference>
<dbReference type="InterPro" id="IPR001239">
    <property type="entry name" value="Prot_inh_Kazal-m"/>
</dbReference>
<dbReference type="SMART" id="SM00280">
    <property type="entry name" value="KAZAL"/>
    <property type="match status" value="2"/>
</dbReference>
<dbReference type="PRINTS" id="PR00290">
    <property type="entry name" value="KAZALINHBTR"/>
</dbReference>
<dbReference type="GO" id="GO:0005576">
    <property type="term" value="C:extracellular region"/>
    <property type="evidence" value="ECO:0007669"/>
    <property type="project" value="UniProtKB-SubCell"/>
</dbReference>
<comment type="caution">
    <text evidence="7">The sequence shown here is derived from an EMBL/GenBank/DDBJ whole genome shotgun (WGS) entry which is preliminary data.</text>
</comment>
<accession>A0AAE0QWV3</accession>
<keyword evidence="2" id="KW-0964">Secreted</keyword>
<evidence type="ECO:0000313" key="8">
    <source>
        <dbReference type="Proteomes" id="UP001274896"/>
    </source>
</evidence>
<evidence type="ECO:0000256" key="3">
    <source>
        <dbReference type="ARBA" id="ARBA00022690"/>
    </source>
</evidence>
<dbReference type="Gene3D" id="3.30.60.30">
    <property type="match status" value="2"/>
</dbReference>
<dbReference type="InterPro" id="IPR036058">
    <property type="entry name" value="Kazal_dom_sf"/>
</dbReference>
<gene>
    <name evidence="7" type="ORF">QTP70_016854</name>
</gene>
<dbReference type="PROSITE" id="PS51465">
    <property type="entry name" value="KAZAL_2"/>
    <property type="match status" value="2"/>
</dbReference>
<keyword evidence="5" id="KW-1015">Disulfide bond</keyword>
<evidence type="ECO:0000313" key="7">
    <source>
        <dbReference type="EMBL" id="KAK3535434.1"/>
    </source>
</evidence>
<evidence type="ECO:0000256" key="1">
    <source>
        <dbReference type="ARBA" id="ARBA00004613"/>
    </source>
</evidence>
<evidence type="ECO:0000259" key="6">
    <source>
        <dbReference type="PROSITE" id="PS51465"/>
    </source>
</evidence>
<dbReference type="PROSITE" id="PS00282">
    <property type="entry name" value="KAZAL_1"/>
    <property type="match status" value="1"/>
</dbReference>
<dbReference type="AlphaFoldDB" id="A0AAE0QWV3"/>
<dbReference type="GO" id="GO:0004867">
    <property type="term" value="F:serine-type endopeptidase inhibitor activity"/>
    <property type="evidence" value="ECO:0007669"/>
    <property type="project" value="UniProtKB-KW"/>
</dbReference>
<keyword evidence="4" id="KW-0722">Serine protease inhibitor</keyword>
<keyword evidence="3" id="KW-0646">Protease inhibitor</keyword>
<keyword evidence="8" id="KW-1185">Reference proteome</keyword>
<protein>
    <recommendedName>
        <fullName evidence="6">Kazal-like domain-containing protein</fullName>
    </recommendedName>
</protein>
<proteinExistence type="predicted"/>
<evidence type="ECO:0000256" key="4">
    <source>
        <dbReference type="ARBA" id="ARBA00022900"/>
    </source>
</evidence>
<evidence type="ECO:0000256" key="2">
    <source>
        <dbReference type="ARBA" id="ARBA00022525"/>
    </source>
</evidence>
<dbReference type="InterPro" id="IPR002350">
    <property type="entry name" value="Kazal_dom"/>
</dbReference>
<dbReference type="SUPFAM" id="SSF100895">
    <property type="entry name" value="Kazal-type serine protease inhibitors"/>
    <property type="match status" value="2"/>
</dbReference>
<organism evidence="7 8">
    <name type="scientific">Hemibagrus guttatus</name>
    <dbReference type="NCBI Taxonomy" id="175788"/>
    <lineage>
        <taxon>Eukaryota</taxon>
        <taxon>Metazoa</taxon>
        <taxon>Chordata</taxon>
        <taxon>Craniata</taxon>
        <taxon>Vertebrata</taxon>
        <taxon>Euteleostomi</taxon>
        <taxon>Actinopterygii</taxon>
        <taxon>Neopterygii</taxon>
        <taxon>Teleostei</taxon>
        <taxon>Ostariophysi</taxon>
        <taxon>Siluriformes</taxon>
        <taxon>Bagridae</taxon>
        <taxon>Hemibagrus</taxon>
    </lineage>
</organism>
<reference evidence="7" key="1">
    <citation type="submission" date="2023-06" db="EMBL/GenBank/DDBJ databases">
        <title>Male Hemibagrus guttatus genome.</title>
        <authorList>
            <person name="Bian C."/>
        </authorList>
    </citation>
    <scope>NUCLEOTIDE SEQUENCE</scope>
    <source>
        <strain evidence="7">Male_cb2023</strain>
        <tissue evidence="7">Muscle</tissue>
    </source>
</reference>
<dbReference type="Pfam" id="PF00050">
    <property type="entry name" value="Kazal_1"/>
    <property type="match status" value="2"/>
</dbReference>